<proteinExistence type="predicted"/>
<dbReference type="KEGG" id="fgi:OP10G_0944"/>
<protein>
    <submittedName>
        <fullName evidence="2">Uncharacterized protein</fullName>
    </submittedName>
</protein>
<evidence type="ECO:0000313" key="2">
    <source>
        <dbReference type="EMBL" id="AIE84312.1"/>
    </source>
</evidence>
<dbReference type="EMBL" id="CP007139">
    <property type="protein sequence ID" value="AIE84312.1"/>
    <property type="molecule type" value="Genomic_DNA"/>
</dbReference>
<evidence type="ECO:0000256" key="1">
    <source>
        <dbReference type="SAM" id="Phobius"/>
    </source>
</evidence>
<keyword evidence="1" id="KW-0812">Transmembrane</keyword>
<dbReference type="AlphaFoldDB" id="A0A068NLL7"/>
<reference evidence="2 3" key="1">
    <citation type="journal article" date="2014" name="PLoS ONE">
        <title>The first complete genome sequence of the class fimbriimonadia in the phylum armatimonadetes.</title>
        <authorList>
            <person name="Hu Z.Y."/>
            <person name="Wang Y.Z."/>
            <person name="Im W.T."/>
            <person name="Wang S.Y."/>
            <person name="Zhao G.P."/>
            <person name="Zheng H.J."/>
            <person name="Quan Z.X."/>
        </authorList>
    </citation>
    <scope>NUCLEOTIDE SEQUENCE [LARGE SCALE GENOMIC DNA]</scope>
    <source>
        <strain evidence="2">Gsoil 348</strain>
    </source>
</reference>
<keyword evidence="3" id="KW-1185">Reference proteome</keyword>
<feature type="transmembrane region" description="Helical" evidence="1">
    <location>
        <begin position="59"/>
        <end position="84"/>
    </location>
</feature>
<name>A0A068NLL7_FIMGI</name>
<feature type="transmembrane region" description="Helical" evidence="1">
    <location>
        <begin position="12"/>
        <end position="39"/>
    </location>
</feature>
<keyword evidence="1" id="KW-1133">Transmembrane helix</keyword>
<dbReference type="HOGENOM" id="CLU_1494102_0_0_0"/>
<dbReference type="RefSeq" id="WP_025227044.1">
    <property type="nucleotide sequence ID" value="NZ_CP007139.1"/>
</dbReference>
<gene>
    <name evidence="2" type="ORF">OP10G_0944</name>
</gene>
<sequence>MRYRGAFEEKTVGCLMASGCAISIIGGGLMWVFSVAGIFRGTYTRTPVTNQINDAGTLNLVPLMILVVIIGLLMFCGGMGYGFWKVTREKKGPRATQPNFRILARYVYDKGILITDELAIEQADKPRYYVRGMTPDHVVGEYETTPEVYFQCGEGMVGEAEIQGRWVGRFIPYIGIPPTA</sequence>
<keyword evidence="1" id="KW-0472">Membrane</keyword>
<dbReference type="Proteomes" id="UP000027982">
    <property type="component" value="Chromosome"/>
</dbReference>
<dbReference type="STRING" id="661478.OP10G_0944"/>
<evidence type="ECO:0000313" key="3">
    <source>
        <dbReference type="Proteomes" id="UP000027982"/>
    </source>
</evidence>
<organism evidence="2 3">
    <name type="scientific">Fimbriimonas ginsengisoli Gsoil 348</name>
    <dbReference type="NCBI Taxonomy" id="661478"/>
    <lineage>
        <taxon>Bacteria</taxon>
        <taxon>Bacillati</taxon>
        <taxon>Armatimonadota</taxon>
        <taxon>Fimbriimonadia</taxon>
        <taxon>Fimbriimonadales</taxon>
        <taxon>Fimbriimonadaceae</taxon>
        <taxon>Fimbriimonas</taxon>
    </lineage>
</organism>
<accession>A0A068NLL7</accession>